<accession>A0A2H0DZB6</accession>
<protein>
    <submittedName>
        <fullName evidence="1">Uncharacterized protein</fullName>
    </submittedName>
</protein>
<gene>
    <name evidence="1" type="ORF">COW81_01360</name>
</gene>
<sequence>MFEEYQPHIDHVVLGVVELESESDVRILQVTNPYVYPNSFSVITQSHEIKEGDIVGLQSLPAVEIKTGLQKINLLATFLRRPE</sequence>
<evidence type="ECO:0000313" key="1">
    <source>
        <dbReference type="EMBL" id="PIP87218.1"/>
    </source>
</evidence>
<dbReference type="AlphaFoldDB" id="A0A2H0DZB6"/>
<reference evidence="1 2" key="1">
    <citation type="submission" date="2017-09" db="EMBL/GenBank/DDBJ databases">
        <title>Depth-based differentiation of microbial function through sediment-hosted aquifers and enrichment of novel symbionts in the deep terrestrial subsurface.</title>
        <authorList>
            <person name="Probst A.J."/>
            <person name="Ladd B."/>
            <person name="Jarett J.K."/>
            <person name="Geller-Mcgrath D.E."/>
            <person name="Sieber C.M."/>
            <person name="Emerson J.B."/>
            <person name="Anantharaman K."/>
            <person name="Thomas B.C."/>
            <person name="Malmstrom R."/>
            <person name="Stieglmeier M."/>
            <person name="Klingl A."/>
            <person name="Woyke T."/>
            <person name="Ryan C.M."/>
            <person name="Banfield J.F."/>
        </authorList>
    </citation>
    <scope>NUCLEOTIDE SEQUENCE [LARGE SCALE GENOMIC DNA]</scope>
    <source>
        <strain evidence="1">CG22_combo_CG10-13_8_21_14_all_36_13</strain>
    </source>
</reference>
<comment type="caution">
    <text evidence="1">The sequence shown here is derived from an EMBL/GenBank/DDBJ whole genome shotgun (WGS) entry which is preliminary data.</text>
</comment>
<organism evidence="1 2">
    <name type="scientific">Candidatus Campbellbacteria bacterium CG22_combo_CG10-13_8_21_14_all_36_13</name>
    <dbReference type="NCBI Taxonomy" id="1974529"/>
    <lineage>
        <taxon>Bacteria</taxon>
        <taxon>Candidatus Campbelliibacteriota</taxon>
    </lineage>
</organism>
<proteinExistence type="predicted"/>
<evidence type="ECO:0000313" key="2">
    <source>
        <dbReference type="Proteomes" id="UP000231143"/>
    </source>
</evidence>
<dbReference type="EMBL" id="PCTT01000017">
    <property type="protein sequence ID" value="PIP87218.1"/>
    <property type="molecule type" value="Genomic_DNA"/>
</dbReference>
<name>A0A2H0DZB6_9BACT</name>
<dbReference type="Proteomes" id="UP000231143">
    <property type="component" value="Unassembled WGS sequence"/>
</dbReference>